<dbReference type="InterPro" id="IPR045851">
    <property type="entry name" value="AMP-bd_C_sf"/>
</dbReference>
<dbReference type="EMBL" id="JACQRX010000263">
    <property type="protein sequence ID" value="MBI4251995.1"/>
    <property type="molecule type" value="Genomic_DNA"/>
</dbReference>
<feature type="non-terminal residue" evidence="1">
    <location>
        <position position="1"/>
    </location>
</feature>
<proteinExistence type="predicted"/>
<reference evidence="1" key="1">
    <citation type="submission" date="2020-07" db="EMBL/GenBank/DDBJ databases">
        <title>Huge and variable diversity of episymbiotic CPR bacteria and DPANN archaea in groundwater ecosystems.</title>
        <authorList>
            <person name="He C.Y."/>
            <person name="Keren R."/>
            <person name="Whittaker M."/>
            <person name="Farag I.F."/>
            <person name="Doudna J."/>
            <person name="Cate J.H.D."/>
            <person name="Banfield J.F."/>
        </authorList>
    </citation>
    <scope>NUCLEOTIDE SEQUENCE</scope>
    <source>
        <strain evidence="1">NC_groundwater_1370_Ag_S-0.2um_69_93</strain>
    </source>
</reference>
<dbReference type="AlphaFoldDB" id="A0A933E9W4"/>
<gene>
    <name evidence="1" type="ORF">HY618_05995</name>
</gene>
<dbReference type="SUPFAM" id="SSF56801">
    <property type="entry name" value="Acetyl-CoA synthetase-like"/>
    <property type="match status" value="1"/>
</dbReference>
<evidence type="ECO:0000313" key="2">
    <source>
        <dbReference type="Proteomes" id="UP000752292"/>
    </source>
</evidence>
<comment type="caution">
    <text evidence="1">The sequence shown here is derived from an EMBL/GenBank/DDBJ whole genome shotgun (WGS) entry which is preliminary data.</text>
</comment>
<dbReference type="Proteomes" id="UP000752292">
    <property type="component" value="Unassembled WGS sequence"/>
</dbReference>
<evidence type="ECO:0000313" key="1">
    <source>
        <dbReference type="EMBL" id="MBI4251995.1"/>
    </source>
</evidence>
<dbReference type="Gene3D" id="3.30.300.30">
    <property type="match status" value="1"/>
</dbReference>
<accession>A0A933E9W4</accession>
<organism evidence="1 2">
    <name type="scientific">Tectimicrobiota bacterium</name>
    <dbReference type="NCBI Taxonomy" id="2528274"/>
    <lineage>
        <taxon>Bacteria</taxon>
        <taxon>Pseudomonadati</taxon>
        <taxon>Nitrospinota/Tectimicrobiota group</taxon>
        <taxon>Candidatus Tectimicrobiota</taxon>
    </lineage>
</organism>
<name>A0A933E9W4_UNCTE</name>
<evidence type="ECO:0008006" key="3">
    <source>
        <dbReference type="Google" id="ProtNLM"/>
    </source>
</evidence>
<sequence length="114" mass="12598">VYPEEVEEELAKSALFKEACVIGRRAGRAEEVFAVVVVDPEAPAFQGPQGAGERQREAEREVARLCAGLADYKRVSGVYLWPGEALPRTTTLKHKREEIKEALRRAPGYGPGDF</sequence>
<protein>
    <recommendedName>
        <fullName evidence="3">AMP-binding enzyme C-terminal domain-containing protein</fullName>
    </recommendedName>
</protein>